<evidence type="ECO:0000256" key="6">
    <source>
        <dbReference type="SAM" id="Phobius"/>
    </source>
</evidence>
<keyword evidence="10" id="KW-1185">Reference proteome</keyword>
<feature type="domain" description="ComEC/Rec2-related protein" evidence="7">
    <location>
        <begin position="286"/>
        <end position="568"/>
    </location>
</feature>
<keyword evidence="5 6" id="KW-0472">Membrane</keyword>
<evidence type="ECO:0000256" key="5">
    <source>
        <dbReference type="ARBA" id="ARBA00023136"/>
    </source>
</evidence>
<name>A0A511XE26_9PROT</name>
<feature type="transmembrane region" description="Helical" evidence="6">
    <location>
        <begin position="453"/>
        <end position="475"/>
    </location>
</feature>
<dbReference type="PANTHER" id="PTHR30619:SF1">
    <property type="entry name" value="RECOMBINATION PROTEIN 2"/>
    <property type="match status" value="1"/>
</dbReference>
<keyword evidence="2" id="KW-1003">Cell membrane</keyword>
<dbReference type="RefSeq" id="WP_026398681.1">
    <property type="nucleotide sequence ID" value="NZ_AUBI01000016.1"/>
</dbReference>
<feature type="transmembrane region" description="Helical" evidence="6">
    <location>
        <begin position="519"/>
        <end position="540"/>
    </location>
</feature>
<dbReference type="InterPro" id="IPR004477">
    <property type="entry name" value="ComEC_N"/>
</dbReference>
<dbReference type="Pfam" id="PF13567">
    <property type="entry name" value="DUF4131"/>
    <property type="match status" value="1"/>
</dbReference>
<feature type="domain" description="DUF4131" evidence="8">
    <location>
        <begin position="37"/>
        <end position="186"/>
    </location>
</feature>
<comment type="caution">
    <text evidence="9">The sequence shown here is derived from an EMBL/GenBank/DDBJ whole genome shotgun (WGS) entry which is preliminary data.</text>
</comment>
<dbReference type="STRING" id="1120919.GCA_000429165_03149"/>
<reference evidence="9 10" key="1">
    <citation type="submission" date="2019-07" db="EMBL/GenBank/DDBJ databases">
        <title>Whole genome shotgun sequence of Acetobacter nitrogenifigens NBRC 105050.</title>
        <authorList>
            <person name="Hosoyama A."/>
            <person name="Uohara A."/>
            <person name="Ohji S."/>
            <person name="Ichikawa N."/>
        </authorList>
    </citation>
    <scope>NUCLEOTIDE SEQUENCE [LARGE SCALE GENOMIC DNA]</scope>
    <source>
        <strain evidence="9 10">NBRC 105050</strain>
    </source>
</reference>
<evidence type="ECO:0000256" key="1">
    <source>
        <dbReference type="ARBA" id="ARBA00004651"/>
    </source>
</evidence>
<evidence type="ECO:0000256" key="3">
    <source>
        <dbReference type="ARBA" id="ARBA00022692"/>
    </source>
</evidence>
<dbReference type="EMBL" id="BJYF01000028">
    <property type="protein sequence ID" value="GEN61151.1"/>
    <property type="molecule type" value="Genomic_DNA"/>
</dbReference>
<sequence length="761" mass="80042">MSRLFLFLLSERHRLPLWLPVGMAIGILLYFEPRDEPAPWAALATATLGVALLVAGWRRLEARLPGAAALSISIGFLAAWSIAHRQPPMPELPRRAVYVTGRVVAVDTLAPRSGDSVESSARRVTLGRALFETPQDEGMLPLRRTLRIRLRGDDVAVLAPGDQIRVRALLRPPPFSALPGIRDQQREVWFSGLAGGGRALGPVEKDAATAVGFPDGRPVESSAAHMVGDGRDAVDRKTTDAAVGRVSVAGEGASASSLIETAREIIAARIHAVLPDARGAIAATVLVGLSGAIPAADREAFAASGLAHLLAVAGLHLGIVIGLIMAAIRTGLALWEWAALRLPCKELAAVAGLLGGASYVALTGMHLPALRSLVMAGLVVLALLTGRRAASMRGLATAAAALLLAGPAELLNAPFQMSMAAVMALIAGYEALRKPLLRLHGDGGLGRRLLVHVAMLGLTSLLAGLATLPVSVAHFGEIQPFFVLANLIAVPLTALWVMPAGLVAVVIMPLHLEAAPLHFMGEGLSVILWFARMVAAWPAARIATPMTPAWGLAAFLLGLCWLCLWSRRWRLLGLAPMLVGCLSPFLIAPPDIVVAADGGVIGLRDGGMLYVAGRSRDAWVEREAWKQAFALPLVDLPQAGGQTPDGAATCGEDGAPGVCVFTRDGRSVLLRVEDGSDGSVTLPASLCAGMDLFVTVSPARASCPGVRAIDRFTVWREGAQAVWLEGAHMRVLSDLAWTGRRLWTMRPGGHGTPNLPMAAEE</sequence>
<comment type="subcellular location">
    <subcellularLocation>
        <location evidence="1">Cell membrane</location>
        <topology evidence="1">Multi-pass membrane protein</topology>
    </subcellularLocation>
</comment>
<dbReference type="NCBIfam" id="TIGR00360">
    <property type="entry name" value="ComEC_N-term"/>
    <property type="match status" value="1"/>
</dbReference>
<dbReference type="PANTHER" id="PTHR30619">
    <property type="entry name" value="DNA INTERNALIZATION/COMPETENCE PROTEIN COMEC/REC2"/>
    <property type="match status" value="1"/>
</dbReference>
<feature type="transmembrane region" description="Helical" evidence="6">
    <location>
        <begin position="481"/>
        <end position="507"/>
    </location>
</feature>
<dbReference type="InterPro" id="IPR052159">
    <property type="entry name" value="Competence_DNA_uptake"/>
</dbReference>
<keyword evidence="3 6" id="KW-0812">Transmembrane</keyword>
<proteinExistence type="predicted"/>
<dbReference type="Proteomes" id="UP000321635">
    <property type="component" value="Unassembled WGS sequence"/>
</dbReference>
<feature type="transmembrane region" description="Helical" evidence="6">
    <location>
        <begin position="15"/>
        <end position="31"/>
    </location>
</feature>
<evidence type="ECO:0000256" key="2">
    <source>
        <dbReference type="ARBA" id="ARBA00022475"/>
    </source>
</evidence>
<dbReference type="Pfam" id="PF03772">
    <property type="entry name" value="Competence"/>
    <property type="match status" value="1"/>
</dbReference>
<keyword evidence="4 6" id="KW-1133">Transmembrane helix</keyword>
<feature type="transmembrane region" description="Helical" evidence="6">
    <location>
        <begin position="64"/>
        <end position="83"/>
    </location>
</feature>
<feature type="transmembrane region" description="Helical" evidence="6">
    <location>
        <begin position="571"/>
        <end position="588"/>
    </location>
</feature>
<feature type="transmembrane region" description="Helical" evidence="6">
    <location>
        <begin position="306"/>
        <end position="328"/>
    </location>
</feature>
<evidence type="ECO:0000313" key="10">
    <source>
        <dbReference type="Proteomes" id="UP000321635"/>
    </source>
</evidence>
<dbReference type="GO" id="GO:0005886">
    <property type="term" value="C:plasma membrane"/>
    <property type="evidence" value="ECO:0007669"/>
    <property type="project" value="UniProtKB-SubCell"/>
</dbReference>
<protein>
    <submittedName>
        <fullName evidence="9">Competence protein ComEC</fullName>
    </submittedName>
</protein>
<evidence type="ECO:0000313" key="9">
    <source>
        <dbReference type="EMBL" id="GEN61151.1"/>
    </source>
</evidence>
<dbReference type="InterPro" id="IPR025405">
    <property type="entry name" value="DUF4131"/>
</dbReference>
<organism evidence="9 10">
    <name type="scientific">Acetobacter nitrogenifigens DSM 23921 = NBRC 105050</name>
    <dbReference type="NCBI Taxonomy" id="1120919"/>
    <lineage>
        <taxon>Bacteria</taxon>
        <taxon>Pseudomonadati</taxon>
        <taxon>Pseudomonadota</taxon>
        <taxon>Alphaproteobacteria</taxon>
        <taxon>Acetobacterales</taxon>
        <taxon>Acetobacteraceae</taxon>
        <taxon>Acetobacter</taxon>
    </lineage>
</organism>
<gene>
    <name evidence="9" type="ORF">ANI02nite_30350</name>
</gene>
<feature type="transmembrane region" description="Helical" evidence="6">
    <location>
        <begin position="546"/>
        <end position="564"/>
    </location>
</feature>
<dbReference type="AlphaFoldDB" id="A0A511XE26"/>
<evidence type="ECO:0000256" key="4">
    <source>
        <dbReference type="ARBA" id="ARBA00022989"/>
    </source>
</evidence>
<evidence type="ECO:0000259" key="7">
    <source>
        <dbReference type="Pfam" id="PF03772"/>
    </source>
</evidence>
<accession>A0A511XE26</accession>
<feature type="transmembrane region" description="Helical" evidence="6">
    <location>
        <begin position="368"/>
        <end position="385"/>
    </location>
</feature>
<evidence type="ECO:0000259" key="8">
    <source>
        <dbReference type="Pfam" id="PF13567"/>
    </source>
</evidence>
<feature type="transmembrane region" description="Helical" evidence="6">
    <location>
        <begin position="37"/>
        <end position="57"/>
    </location>
</feature>